<feature type="domain" description="Enoyl reductase (ER)" evidence="3">
    <location>
        <begin position="10"/>
        <end position="303"/>
    </location>
</feature>
<evidence type="ECO:0000313" key="4">
    <source>
        <dbReference type="EMBL" id="QJS99293.1"/>
    </source>
</evidence>
<accession>A0A6M4WFQ0</accession>
<dbReference type="AlphaFoldDB" id="A0A6M4WFQ0"/>
<protein>
    <submittedName>
        <fullName evidence="4">NADP-dependent oxidoreductase</fullName>
    </submittedName>
</protein>
<dbReference type="InterPro" id="IPR036291">
    <property type="entry name" value="NAD(P)-bd_dom_sf"/>
</dbReference>
<dbReference type="GO" id="GO:0016651">
    <property type="term" value="F:oxidoreductase activity, acting on NAD(P)H"/>
    <property type="evidence" value="ECO:0007669"/>
    <property type="project" value="TreeGrafter"/>
</dbReference>
<evidence type="ECO:0000313" key="5">
    <source>
        <dbReference type="Proteomes" id="UP000502665"/>
    </source>
</evidence>
<dbReference type="PANTHER" id="PTHR48106">
    <property type="entry name" value="QUINONE OXIDOREDUCTASE PIG3-RELATED"/>
    <property type="match status" value="1"/>
</dbReference>
<dbReference type="Pfam" id="PF08240">
    <property type="entry name" value="ADH_N"/>
    <property type="match status" value="1"/>
</dbReference>
<dbReference type="InterPro" id="IPR013154">
    <property type="entry name" value="ADH-like_N"/>
</dbReference>
<dbReference type="Pfam" id="PF13602">
    <property type="entry name" value="ADH_zinc_N_2"/>
    <property type="match status" value="1"/>
</dbReference>
<dbReference type="SUPFAM" id="SSF50129">
    <property type="entry name" value="GroES-like"/>
    <property type="match status" value="1"/>
</dbReference>
<dbReference type="EMBL" id="CP049838">
    <property type="protein sequence ID" value="QJS99293.1"/>
    <property type="molecule type" value="Genomic_DNA"/>
</dbReference>
<evidence type="ECO:0000256" key="1">
    <source>
        <dbReference type="ARBA" id="ARBA00022857"/>
    </source>
</evidence>
<keyword evidence="2" id="KW-0560">Oxidoreductase</keyword>
<dbReference type="RefSeq" id="WP_171394944.1">
    <property type="nucleotide sequence ID" value="NZ_CP049838.1"/>
</dbReference>
<dbReference type="GO" id="GO:0070402">
    <property type="term" value="F:NADPH binding"/>
    <property type="evidence" value="ECO:0007669"/>
    <property type="project" value="TreeGrafter"/>
</dbReference>
<dbReference type="SMART" id="SM00829">
    <property type="entry name" value="PKS_ER"/>
    <property type="match status" value="1"/>
</dbReference>
<dbReference type="InterPro" id="IPR011032">
    <property type="entry name" value="GroES-like_sf"/>
</dbReference>
<dbReference type="CDD" id="cd05289">
    <property type="entry name" value="MDR_like_2"/>
    <property type="match status" value="1"/>
</dbReference>
<dbReference type="SUPFAM" id="SSF51735">
    <property type="entry name" value="NAD(P)-binding Rossmann-fold domains"/>
    <property type="match status" value="1"/>
</dbReference>
<evidence type="ECO:0000256" key="2">
    <source>
        <dbReference type="ARBA" id="ARBA00023002"/>
    </source>
</evidence>
<proteinExistence type="predicted"/>
<gene>
    <name evidence="4" type="ORF">G9272_02390</name>
</gene>
<evidence type="ECO:0000259" key="3">
    <source>
        <dbReference type="SMART" id="SM00829"/>
    </source>
</evidence>
<organism evidence="4 5">
    <name type="scientific">Streptomyces asoensis</name>
    <dbReference type="NCBI Taxonomy" id="249586"/>
    <lineage>
        <taxon>Bacteria</taxon>
        <taxon>Bacillati</taxon>
        <taxon>Actinomycetota</taxon>
        <taxon>Actinomycetes</taxon>
        <taxon>Kitasatosporales</taxon>
        <taxon>Streptomycetaceae</taxon>
        <taxon>Streptomyces</taxon>
    </lineage>
</organism>
<dbReference type="Gene3D" id="3.40.50.720">
    <property type="entry name" value="NAD(P)-binding Rossmann-like Domain"/>
    <property type="match status" value="1"/>
</dbReference>
<dbReference type="Gene3D" id="3.90.180.10">
    <property type="entry name" value="Medium-chain alcohol dehydrogenases, catalytic domain"/>
    <property type="match status" value="1"/>
</dbReference>
<dbReference type="InterPro" id="IPR020843">
    <property type="entry name" value="ER"/>
</dbReference>
<dbReference type="Proteomes" id="UP000502665">
    <property type="component" value="Chromosome"/>
</dbReference>
<keyword evidence="5" id="KW-1185">Reference proteome</keyword>
<reference evidence="4" key="1">
    <citation type="submission" date="2020-03" db="EMBL/GenBank/DDBJ databases">
        <title>Molecular networking-based the target discovery of potent antiproliferative macrolactams: 5/6/7/16 polycyclic ansamycins and glycosylated trienomycin from Streptomyces cacaoi subsp. asoensis.</title>
        <authorList>
            <person name="Liu L.-L."/>
        </authorList>
    </citation>
    <scope>NUCLEOTIDE SEQUENCE [LARGE SCALE GENOMIC DNA]</scope>
    <source>
        <strain evidence="4">H2S5</strain>
    </source>
</reference>
<name>A0A6M4WFQ0_9ACTN</name>
<keyword evidence="1" id="KW-0521">NADP</keyword>
<sequence length="305" mass="30708">MRAVVLTTYGGPEQLEVADLPEPAVPDPDGVLIRTAAAAVNPVDLQTRAGLHSAHGAFHPPMVLGWDLAGTVIEVGDRVTGLGVGDRVVAMSAQMATGRGTYAETVALPSGIVAPAPVSVPLTAAAGLPLAGLTAWQALDALALPEGATLLVTGAVGSVGGLAVQLARLRGLTVVAHVRSVEDIELARALGAARVVVGEDASALPAGAVDGLLETAGLPRAVAAVRDGGRVVSVVPTRVPEAERGVQVAVSYVEQDGEGLAALGALVDRGELELRSAKELGFEEAGEAHRLLEAGGVRGKLLLLP</sequence>